<evidence type="ECO:0000256" key="7">
    <source>
        <dbReference type="SAM" id="Phobius"/>
    </source>
</evidence>
<proteinExistence type="predicted"/>
<protein>
    <submittedName>
        <fullName evidence="9">Phospholipase_D-nuclease N-terminal</fullName>
    </submittedName>
</protein>
<keyword evidence="5 7" id="KW-0472">Membrane</keyword>
<dbReference type="EMBL" id="LT629791">
    <property type="protein sequence ID" value="SDU09836.1"/>
    <property type="molecule type" value="Genomic_DNA"/>
</dbReference>
<sequence length="151" mass="17287">MGRVLPIVVAIALLVYALIDCLQTDSARFRSLNRVAWVAIIVLVPIIGPVLWLVLGKLRTRPQRPAGPPPRPVAPDDDPEFLRHLRDIDTKHEQMLNQWEADLRKREAEAKAAKDAEERAAAEEVERRKQAEARKREDEARQRTDDEDDSR</sequence>
<keyword evidence="4 7" id="KW-1133">Transmembrane helix</keyword>
<keyword evidence="2" id="KW-1003">Cell membrane</keyword>
<feature type="transmembrane region" description="Helical" evidence="7">
    <location>
        <begin position="35"/>
        <end position="55"/>
    </location>
</feature>
<evidence type="ECO:0000313" key="10">
    <source>
        <dbReference type="Proteomes" id="UP000182977"/>
    </source>
</evidence>
<dbReference type="InterPro" id="IPR027379">
    <property type="entry name" value="CLS_N"/>
</dbReference>
<evidence type="ECO:0000256" key="6">
    <source>
        <dbReference type="SAM" id="MobiDB-lite"/>
    </source>
</evidence>
<gene>
    <name evidence="9" type="ORF">SAMN04488563_0077</name>
</gene>
<evidence type="ECO:0000313" key="9">
    <source>
        <dbReference type="EMBL" id="SDU09836.1"/>
    </source>
</evidence>
<feature type="compositionally biased region" description="Basic and acidic residues" evidence="6">
    <location>
        <begin position="107"/>
        <end position="144"/>
    </location>
</feature>
<dbReference type="AlphaFoldDB" id="A0A1H2FR95"/>
<feature type="region of interest" description="Disordered" evidence="6">
    <location>
        <begin position="61"/>
        <end position="80"/>
    </location>
</feature>
<evidence type="ECO:0000256" key="4">
    <source>
        <dbReference type="ARBA" id="ARBA00022989"/>
    </source>
</evidence>
<feature type="domain" description="Cardiolipin synthase N-terminal" evidence="8">
    <location>
        <begin position="12"/>
        <end position="56"/>
    </location>
</feature>
<comment type="subcellular location">
    <subcellularLocation>
        <location evidence="1">Cell membrane</location>
        <topology evidence="1">Multi-pass membrane protein</topology>
    </subcellularLocation>
</comment>
<name>A0A1H2FR95_9ACTN</name>
<evidence type="ECO:0000256" key="1">
    <source>
        <dbReference type="ARBA" id="ARBA00004651"/>
    </source>
</evidence>
<dbReference type="STRING" id="419479.SAMN04488563_0077"/>
<evidence type="ECO:0000259" key="8">
    <source>
        <dbReference type="Pfam" id="PF13396"/>
    </source>
</evidence>
<reference evidence="10" key="1">
    <citation type="submission" date="2016-10" db="EMBL/GenBank/DDBJ databases">
        <authorList>
            <person name="Varghese N."/>
            <person name="Submissions S."/>
        </authorList>
    </citation>
    <scope>NUCLEOTIDE SEQUENCE [LARGE SCALE GENOMIC DNA]</scope>
    <source>
        <strain evidence="10">DSM 45079</strain>
    </source>
</reference>
<organism evidence="9 10">
    <name type="scientific">Jiangella alkaliphila</name>
    <dbReference type="NCBI Taxonomy" id="419479"/>
    <lineage>
        <taxon>Bacteria</taxon>
        <taxon>Bacillati</taxon>
        <taxon>Actinomycetota</taxon>
        <taxon>Actinomycetes</taxon>
        <taxon>Jiangellales</taxon>
        <taxon>Jiangellaceae</taxon>
        <taxon>Jiangella</taxon>
    </lineage>
</organism>
<keyword evidence="10" id="KW-1185">Reference proteome</keyword>
<dbReference type="Pfam" id="PF13396">
    <property type="entry name" value="PLDc_N"/>
    <property type="match status" value="1"/>
</dbReference>
<dbReference type="GO" id="GO:0005886">
    <property type="term" value="C:plasma membrane"/>
    <property type="evidence" value="ECO:0007669"/>
    <property type="project" value="UniProtKB-SubCell"/>
</dbReference>
<evidence type="ECO:0000256" key="2">
    <source>
        <dbReference type="ARBA" id="ARBA00022475"/>
    </source>
</evidence>
<accession>A0A1H2FR95</accession>
<keyword evidence="3 7" id="KW-0812">Transmembrane</keyword>
<evidence type="ECO:0000256" key="3">
    <source>
        <dbReference type="ARBA" id="ARBA00022692"/>
    </source>
</evidence>
<dbReference type="Proteomes" id="UP000182977">
    <property type="component" value="Chromosome I"/>
</dbReference>
<feature type="region of interest" description="Disordered" evidence="6">
    <location>
        <begin position="107"/>
        <end position="151"/>
    </location>
</feature>
<evidence type="ECO:0000256" key="5">
    <source>
        <dbReference type="ARBA" id="ARBA00023136"/>
    </source>
</evidence>